<keyword evidence="10" id="KW-1185">Reference proteome</keyword>
<gene>
    <name evidence="9" type="ORF">EFD62_16375</name>
</gene>
<feature type="transmembrane region" description="Helical" evidence="7">
    <location>
        <begin position="264"/>
        <end position="289"/>
    </location>
</feature>
<reference evidence="10" key="1">
    <citation type="submission" date="2018-11" db="EMBL/GenBank/DDBJ databases">
        <title>Genome sequencing of a novel mesophilic and cellulolytic organism within the genus Hungateiclostridium.</title>
        <authorList>
            <person name="Rettenmaier R."/>
            <person name="Liebl W."/>
            <person name="Zverlov V."/>
        </authorList>
    </citation>
    <scope>NUCLEOTIDE SEQUENCE [LARGE SCALE GENOMIC DNA]</scope>
    <source>
        <strain evidence="10">N2K1</strain>
    </source>
</reference>
<evidence type="ECO:0000313" key="9">
    <source>
        <dbReference type="EMBL" id="RXE57667.1"/>
    </source>
</evidence>
<evidence type="ECO:0000256" key="5">
    <source>
        <dbReference type="ARBA" id="ARBA00022989"/>
    </source>
</evidence>
<evidence type="ECO:0000313" key="10">
    <source>
        <dbReference type="Proteomes" id="UP000289166"/>
    </source>
</evidence>
<dbReference type="EMBL" id="RLII01000043">
    <property type="protein sequence ID" value="RXE57667.1"/>
    <property type="molecule type" value="Genomic_DNA"/>
</dbReference>
<keyword evidence="2" id="KW-0328">Glycosyltransferase</keyword>
<dbReference type="PANTHER" id="PTHR48090:SF1">
    <property type="entry name" value="PROPHAGE BACTOPRENOL GLUCOSYL TRANSFERASE HOMOLOG"/>
    <property type="match status" value="1"/>
</dbReference>
<dbReference type="CDD" id="cd04187">
    <property type="entry name" value="DPM1_like_bac"/>
    <property type="match status" value="1"/>
</dbReference>
<accession>A0A4Q0I1W7</accession>
<dbReference type="InterPro" id="IPR001173">
    <property type="entry name" value="Glyco_trans_2-like"/>
</dbReference>
<keyword evidence="3 9" id="KW-0808">Transferase</keyword>
<dbReference type="SUPFAM" id="SSF53448">
    <property type="entry name" value="Nucleotide-diphospho-sugar transferases"/>
    <property type="match status" value="1"/>
</dbReference>
<keyword evidence="4 7" id="KW-0812">Transmembrane</keyword>
<comment type="subcellular location">
    <subcellularLocation>
        <location evidence="1">Membrane</location>
        <topology evidence="1">Multi-pass membrane protein</topology>
    </subcellularLocation>
</comment>
<proteinExistence type="predicted"/>
<dbReference type="Gene3D" id="3.90.550.10">
    <property type="entry name" value="Spore Coat Polysaccharide Biosynthesis Protein SpsA, Chain A"/>
    <property type="match status" value="1"/>
</dbReference>
<evidence type="ECO:0000256" key="6">
    <source>
        <dbReference type="ARBA" id="ARBA00023136"/>
    </source>
</evidence>
<evidence type="ECO:0000256" key="7">
    <source>
        <dbReference type="SAM" id="Phobius"/>
    </source>
</evidence>
<evidence type="ECO:0000256" key="1">
    <source>
        <dbReference type="ARBA" id="ARBA00004141"/>
    </source>
</evidence>
<evidence type="ECO:0000256" key="2">
    <source>
        <dbReference type="ARBA" id="ARBA00022676"/>
    </source>
</evidence>
<dbReference type="PANTHER" id="PTHR48090">
    <property type="entry name" value="UNDECAPRENYL-PHOSPHATE 4-DEOXY-4-FORMAMIDO-L-ARABINOSE TRANSFERASE-RELATED"/>
    <property type="match status" value="1"/>
</dbReference>
<evidence type="ECO:0000256" key="4">
    <source>
        <dbReference type="ARBA" id="ARBA00022692"/>
    </source>
</evidence>
<keyword evidence="6 7" id="KW-0472">Membrane</keyword>
<keyword evidence="5 7" id="KW-1133">Transmembrane helix</keyword>
<feature type="domain" description="Glycosyltransferase 2-like" evidence="8">
    <location>
        <begin position="7"/>
        <end position="123"/>
    </location>
</feature>
<organism evidence="9 10">
    <name type="scientific">Acetivibrio mesophilus</name>
    <dbReference type="NCBI Taxonomy" id="2487273"/>
    <lineage>
        <taxon>Bacteria</taxon>
        <taxon>Bacillati</taxon>
        <taxon>Bacillota</taxon>
        <taxon>Clostridia</taxon>
        <taxon>Eubacteriales</taxon>
        <taxon>Oscillospiraceae</taxon>
        <taxon>Acetivibrio</taxon>
    </lineage>
</organism>
<feature type="transmembrane region" description="Helical" evidence="7">
    <location>
        <begin position="231"/>
        <end position="252"/>
    </location>
</feature>
<evidence type="ECO:0000256" key="3">
    <source>
        <dbReference type="ARBA" id="ARBA00022679"/>
    </source>
</evidence>
<dbReference type="GO" id="GO:0005886">
    <property type="term" value="C:plasma membrane"/>
    <property type="evidence" value="ECO:0007669"/>
    <property type="project" value="TreeGrafter"/>
</dbReference>
<dbReference type="AlphaFoldDB" id="A0A4Q0I1W7"/>
<dbReference type="InterPro" id="IPR029044">
    <property type="entry name" value="Nucleotide-diphossugar_trans"/>
</dbReference>
<name>A0A4Q0I1W7_9FIRM</name>
<comment type="caution">
    <text evidence="9">The sequence shown here is derived from an EMBL/GenBank/DDBJ whole genome shotgun (WGS) entry which is preliminary data.</text>
</comment>
<evidence type="ECO:0000259" key="8">
    <source>
        <dbReference type="Pfam" id="PF00535"/>
    </source>
</evidence>
<dbReference type="Proteomes" id="UP000289166">
    <property type="component" value="Unassembled WGS sequence"/>
</dbReference>
<dbReference type="InterPro" id="IPR050256">
    <property type="entry name" value="Glycosyltransferase_2"/>
</dbReference>
<dbReference type="OrthoDB" id="9807778at2"/>
<protein>
    <submittedName>
        <fullName evidence="9">Glycosyltransferase</fullName>
    </submittedName>
</protein>
<dbReference type="RefSeq" id="WP_069196108.1">
    <property type="nucleotide sequence ID" value="NZ_RLII01000043.1"/>
</dbReference>
<dbReference type="Pfam" id="PF00535">
    <property type="entry name" value="Glycos_transf_2"/>
    <property type="match status" value="1"/>
</dbReference>
<sequence length="321" mass="36244">MSTYLISVAIPVYNEAKQIYENINIIHKILTENNINHEFILVDDGSRDNTWKELKRLSSDLPNVFAFKFSRNFGKEAALCAALEAVNGDACVVMDSDLQHPPEIIPQMVRLWKEEGYDVVEAVKSSRGKESIINKIGAHFFYSILKNLSGFNLDGASDFKLLDAKVVNSWNTMQERNTFFRGMSAWLGYKRTTIPFEVVDRKEGKSKWSTLKLFKLAITAITSFTSLPLQLVTLMGMLFLFGSFILGIYTLYMKFKGMAVSGFTTVILLLLIIGSTLMISLGIIGTYIAKIFDEVKFRPRFIVSEKAISEKIEHKNISANS</sequence>
<dbReference type="GO" id="GO:0016757">
    <property type="term" value="F:glycosyltransferase activity"/>
    <property type="evidence" value="ECO:0007669"/>
    <property type="project" value="UniProtKB-KW"/>
</dbReference>